<dbReference type="Pfam" id="PF00092">
    <property type="entry name" value="VWA"/>
    <property type="match status" value="1"/>
</dbReference>
<dbReference type="Pfam" id="PF13531">
    <property type="entry name" value="SBP_bac_11"/>
    <property type="match status" value="1"/>
</dbReference>
<dbReference type="CDD" id="cd00198">
    <property type="entry name" value="vWFA"/>
    <property type="match status" value="1"/>
</dbReference>
<gene>
    <name evidence="3" type="ORF">J2S43_003923</name>
</gene>
<dbReference type="InterPro" id="IPR036465">
    <property type="entry name" value="vWFA_dom_sf"/>
</dbReference>
<organism evidence="3 4">
    <name type="scientific">Catenuloplanes nepalensis</name>
    <dbReference type="NCBI Taxonomy" id="587533"/>
    <lineage>
        <taxon>Bacteria</taxon>
        <taxon>Bacillati</taxon>
        <taxon>Actinomycetota</taxon>
        <taxon>Actinomycetes</taxon>
        <taxon>Micromonosporales</taxon>
        <taxon>Micromonosporaceae</taxon>
        <taxon>Catenuloplanes</taxon>
    </lineage>
</organism>
<dbReference type="PROSITE" id="PS50234">
    <property type="entry name" value="VWFA"/>
    <property type="match status" value="1"/>
</dbReference>
<reference evidence="3 4" key="1">
    <citation type="submission" date="2023-07" db="EMBL/GenBank/DDBJ databases">
        <title>Sequencing the genomes of 1000 actinobacteria strains.</title>
        <authorList>
            <person name="Klenk H.-P."/>
        </authorList>
    </citation>
    <scope>NUCLEOTIDE SEQUENCE [LARGE SCALE GENOMIC DNA]</scope>
    <source>
        <strain evidence="3 4">DSM 44710</strain>
    </source>
</reference>
<evidence type="ECO:0000313" key="4">
    <source>
        <dbReference type="Proteomes" id="UP001240984"/>
    </source>
</evidence>
<dbReference type="RefSeq" id="WP_306831205.1">
    <property type="nucleotide sequence ID" value="NZ_JAUSRA010000001.1"/>
</dbReference>
<evidence type="ECO:0000256" key="1">
    <source>
        <dbReference type="SAM" id="MobiDB-lite"/>
    </source>
</evidence>
<sequence>MRRAVSVLTVAVLALGAAACGRDEEKGEPRVLRVLAGSELSDLDETLRELEEERNIRVELTPIGSVEGARRLTDPQTLAAYDAVWFGADQFFGLWRESRDALLRQSPPLMRSPVVIGVRAELAVQLGWDVTAPSWADIVDVIADGGFRFGMTRPDHSNSGLAGLVAAATALADTGLPITEAGVPGLRLDLRRFFAGHRLSADTSAVLSDAYVAQVESGGDECGRSNRTDGVDGLLIYESEVARMNGVLPEDCRLKAIYPTEGTMIAEYRLSLLSGATDEEQRTFDELWQWLFSPDVQQRIQERTGRRPGNPDVTTEQTAIPSPQLRYPTDPRALSRLIDEYQAEIRTPSRMVFVLDVSGSMDKNMPQLRNALVNLTGTDPNDPATYFNFLPGERVDFVPFSDRAQPPRRFVLPEGDTTRTLTEIQEYATKDLRPQGYTAMYDALRSAHELTRPWLTDGTGGASTSIVLFSDGQNTCGTNYGQYMDYRRGLSEAERSVPIYTIAFDSGDQGTDRCGAYTPDAGPDDVPGDTQWERELRSVAEESGGELFTTGKDEPLYPVFWSIRGYQ</sequence>
<proteinExistence type="predicted"/>
<dbReference type="Proteomes" id="UP001240984">
    <property type="component" value="Unassembled WGS sequence"/>
</dbReference>
<evidence type="ECO:0000313" key="3">
    <source>
        <dbReference type="EMBL" id="MDP9795411.1"/>
    </source>
</evidence>
<accession>A0ABT9MWM6</accession>
<dbReference type="PROSITE" id="PS51257">
    <property type="entry name" value="PROKAR_LIPOPROTEIN"/>
    <property type="match status" value="1"/>
</dbReference>
<dbReference type="Gene3D" id="3.40.50.410">
    <property type="entry name" value="von Willebrand factor, type A domain"/>
    <property type="match status" value="1"/>
</dbReference>
<dbReference type="SMART" id="SM00327">
    <property type="entry name" value="VWA"/>
    <property type="match status" value="1"/>
</dbReference>
<feature type="compositionally biased region" description="Polar residues" evidence="1">
    <location>
        <begin position="312"/>
        <end position="321"/>
    </location>
</feature>
<feature type="region of interest" description="Disordered" evidence="1">
    <location>
        <begin position="303"/>
        <end position="329"/>
    </location>
</feature>
<dbReference type="SUPFAM" id="SSF53850">
    <property type="entry name" value="Periplasmic binding protein-like II"/>
    <property type="match status" value="1"/>
</dbReference>
<dbReference type="EMBL" id="JAUSRA010000001">
    <property type="protein sequence ID" value="MDP9795411.1"/>
    <property type="molecule type" value="Genomic_DNA"/>
</dbReference>
<feature type="domain" description="VWFA" evidence="2">
    <location>
        <begin position="350"/>
        <end position="563"/>
    </location>
</feature>
<name>A0ABT9MWM6_9ACTN</name>
<keyword evidence="4" id="KW-1185">Reference proteome</keyword>
<protein>
    <submittedName>
        <fullName evidence="3">Ca-activated chloride channel family protein</fullName>
    </submittedName>
</protein>
<dbReference type="PANTHER" id="PTHR30632">
    <property type="entry name" value="MOLYBDATE-BINDING PERIPLASMIC PROTEIN"/>
    <property type="match status" value="1"/>
</dbReference>
<comment type="caution">
    <text evidence="3">The sequence shown here is derived from an EMBL/GenBank/DDBJ whole genome shotgun (WGS) entry which is preliminary data.</text>
</comment>
<dbReference type="InterPro" id="IPR050682">
    <property type="entry name" value="ModA/WtpA"/>
</dbReference>
<dbReference type="PANTHER" id="PTHR30632:SF0">
    <property type="entry name" value="SULFATE-BINDING PROTEIN"/>
    <property type="match status" value="1"/>
</dbReference>
<dbReference type="InterPro" id="IPR002035">
    <property type="entry name" value="VWF_A"/>
</dbReference>
<dbReference type="SUPFAM" id="SSF53300">
    <property type="entry name" value="vWA-like"/>
    <property type="match status" value="1"/>
</dbReference>
<evidence type="ECO:0000259" key="2">
    <source>
        <dbReference type="PROSITE" id="PS50234"/>
    </source>
</evidence>